<proteinExistence type="predicted"/>
<keyword evidence="1" id="KW-0808">Transferase</keyword>
<reference evidence="2" key="1">
    <citation type="submission" date="2016-10" db="EMBL/GenBank/DDBJ databases">
        <authorList>
            <person name="Varghese N."/>
            <person name="Submissions S."/>
        </authorList>
    </citation>
    <scope>NUCLEOTIDE SEQUENCE [LARGE SCALE GENOMIC DNA]</scope>
    <source>
        <strain evidence="2">KPR-1</strain>
    </source>
</reference>
<organism evidence="1 2">
    <name type="scientific">Bowdeniella nasicola</name>
    <dbReference type="NCBI Taxonomy" id="208480"/>
    <lineage>
        <taxon>Bacteria</taxon>
        <taxon>Bacillati</taxon>
        <taxon>Actinomycetota</taxon>
        <taxon>Actinomycetes</taxon>
        <taxon>Actinomycetales</taxon>
        <taxon>Actinomycetaceae</taxon>
        <taxon>Bowdeniella</taxon>
    </lineage>
</organism>
<evidence type="ECO:0000313" key="2">
    <source>
        <dbReference type="Proteomes" id="UP000199288"/>
    </source>
</evidence>
<sequence length="551" mass="60879">MDIARAYELLTAAFADHDVRISLSEEAREVLSQLDERWLVSAISPLTLTYPDRTIMLRVFLCDTQPLEDRNTLRDIRPSDVALPVAHGVIIVTPAGGGVGEPHHRYLLVPSARVMAGEARYIFVKPDSLKGKAMSQVYRRLYGKAPIMLDRYRQSRNSAYQQTWQATAPELATAAPLIRREGDAPWMWVAMHWLENGGAESWAFRQAELARDAGYKILITVDRGAPQRLLGRAYEIADEVFLCAQTFGVKERAPFVEALLRTYRPVAIHIHHSVLAYEHLGLVRTLLPDTRVEDSVHIVEHRGGGYVADSVRASHLIDLHHVISPQLREIYLREAGIAPEKVAYYPLTGLTARASAEASGEIPARPRAALRVGFLGRMSLQKRPFLFVDVARRLHASAPQDFEFVMQGSGELEHYTRDHLAKAGLADVVTTRAWGPVTDFLAEIDVLLIPSDNEGLTLTSLEATSAGVLVVSADVGSQITVVAPGALLPREPNAFVAGAVELLRRLAADDGERRSLIARQRGLVADLASRTSAEEFYTDHYATTAVAKTKE</sequence>
<dbReference type="PANTHER" id="PTHR12526">
    <property type="entry name" value="GLYCOSYLTRANSFERASE"/>
    <property type="match status" value="1"/>
</dbReference>
<dbReference type="Pfam" id="PF13692">
    <property type="entry name" value="Glyco_trans_1_4"/>
    <property type="match status" value="1"/>
</dbReference>
<protein>
    <submittedName>
        <fullName evidence="1">Glycosyltransferase involved in cell wall bisynthesis</fullName>
    </submittedName>
</protein>
<dbReference type="Proteomes" id="UP000199288">
    <property type="component" value="Unassembled WGS sequence"/>
</dbReference>
<keyword evidence="2" id="KW-1185">Reference proteome</keyword>
<accession>A0A1H3VKP8</accession>
<name>A0A1H3VKP8_9ACTO</name>
<gene>
    <name evidence="1" type="ORF">SAMN02910418_00121</name>
</gene>
<dbReference type="EMBL" id="FNQV01000001">
    <property type="protein sequence ID" value="SDZ75350.1"/>
    <property type="molecule type" value="Genomic_DNA"/>
</dbReference>
<dbReference type="SUPFAM" id="SSF53756">
    <property type="entry name" value="UDP-Glycosyltransferase/glycogen phosphorylase"/>
    <property type="match status" value="1"/>
</dbReference>
<dbReference type="Gene3D" id="3.40.50.2000">
    <property type="entry name" value="Glycogen Phosphorylase B"/>
    <property type="match status" value="1"/>
</dbReference>
<dbReference type="AlphaFoldDB" id="A0A1H3VKP8"/>
<dbReference type="GO" id="GO:0016740">
    <property type="term" value="F:transferase activity"/>
    <property type="evidence" value="ECO:0007669"/>
    <property type="project" value="UniProtKB-KW"/>
</dbReference>
<dbReference type="OrthoDB" id="506201at2"/>
<dbReference type="RefSeq" id="WP_092560943.1">
    <property type="nucleotide sequence ID" value="NZ_FNQV01000001.1"/>
</dbReference>
<evidence type="ECO:0000313" key="1">
    <source>
        <dbReference type="EMBL" id="SDZ75350.1"/>
    </source>
</evidence>